<sequence length="282" mass="31255">MADVLGTVASAVQLAGLCQELYYLLKNARRTLRQYKDSVKDLITVSHEIKDTPVLQTPEITEIIKSLISLIHTFKFSHQRFDNRLRACWVLLRKRSDLDCLFALIETKKTNISLLVSTVQISLLLDVQQNIAQMNNQFESLSPTTPQQPKTFSQNHQKLPDTPPLTSCQVAEQGSQTHQSRTHTGSSSSTVSLPRTESGMGITQSSQWWGILGMGASLTSLPTGMGQQRKSTMTFGNIKMTGRGRQVNGFETGANPQHDTELNFGDVDMNGDLEGRQVNGYA</sequence>
<reference evidence="2" key="1">
    <citation type="journal article" date="2020" name="Phytopathology">
        <title>Genome sequence of the chestnut blight fungus Cryphonectria parasitica EP155: A fundamental resource for an archetypical invasive plant pathogen.</title>
        <authorList>
            <person name="Crouch J.A."/>
            <person name="Dawe A."/>
            <person name="Aerts A."/>
            <person name="Barry K."/>
            <person name="Churchill A.C.L."/>
            <person name="Grimwood J."/>
            <person name="Hillman B."/>
            <person name="Milgroom M.G."/>
            <person name="Pangilinan J."/>
            <person name="Smith M."/>
            <person name="Salamov A."/>
            <person name="Schmutz J."/>
            <person name="Yadav J."/>
            <person name="Grigoriev I.V."/>
            <person name="Nuss D."/>
        </authorList>
    </citation>
    <scope>NUCLEOTIDE SEQUENCE</scope>
    <source>
        <strain evidence="2">EP155</strain>
    </source>
</reference>
<dbReference type="RefSeq" id="XP_040776555.1">
    <property type="nucleotide sequence ID" value="XM_040925122.1"/>
</dbReference>
<evidence type="ECO:0000256" key="1">
    <source>
        <dbReference type="SAM" id="MobiDB-lite"/>
    </source>
</evidence>
<name>A0A9P4Y241_CRYP1</name>
<dbReference type="Proteomes" id="UP000803844">
    <property type="component" value="Unassembled WGS sequence"/>
</dbReference>
<evidence type="ECO:0000313" key="2">
    <source>
        <dbReference type="EMBL" id="KAF3765594.1"/>
    </source>
</evidence>
<comment type="caution">
    <text evidence="2">The sequence shown here is derived from an EMBL/GenBank/DDBJ whole genome shotgun (WGS) entry which is preliminary data.</text>
</comment>
<organism evidence="2 3">
    <name type="scientific">Cryphonectria parasitica (strain ATCC 38755 / EP155)</name>
    <dbReference type="NCBI Taxonomy" id="660469"/>
    <lineage>
        <taxon>Eukaryota</taxon>
        <taxon>Fungi</taxon>
        <taxon>Dikarya</taxon>
        <taxon>Ascomycota</taxon>
        <taxon>Pezizomycotina</taxon>
        <taxon>Sordariomycetes</taxon>
        <taxon>Sordariomycetidae</taxon>
        <taxon>Diaporthales</taxon>
        <taxon>Cryphonectriaceae</taxon>
        <taxon>Cryphonectria-Endothia species complex</taxon>
        <taxon>Cryphonectria</taxon>
    </lineage>
</organism>
<proteinExistence type="predicted"/>
<evidence type="ECO:0000313" key="3">
    <source>
        <dbReference type="Proteomes" id="UP000803844"/>
    </source>
</evidence>
<keyword evidence="3" id="KW-1185">Reference proteome</keyword>
<dbReference type="AlphaFoldDB" id="A0A9P4Y241"/>
<feature type="compositionally biased region" description="Polar residues" evidence="1">
    <location>
        <begin position="164"/>
        <end position="200"/>
    </location>
</feature>
<gene>
    <name evidence="2" type="ORF">M406DRAFT_68017</name>
</gene>
<dbReference type="EMBL" id="MU032347">
    <property type="protein sequence ID" value="KAF3765594.1"/>
    <property type="molecule type" value="Genomic_DNA"/>
</dbReference>
<feature type="compositionally biased region" description="Polar residues" evidence="1">
    <location>
        <begin position="139"/>
        <end position="157"/>
    </location>
</feature>
<dbReference type="GeneID" id="63842251"/>
<accession>A0A9P4Y241</accession>
<protein>
    <recommendedName>
        <fullName evidence="4">Fungal N-terminal domain-containing protein</fullName>
    </recommendedName>
</protein>
<evidence type="ECO:0008006" key="4">
    <source>
        <dbReference type="Google" id="ProtNLM"/>
    </source>
</evidence>
<feature type="region of interest" description="Disordered" evidence="1">
    <location>
        <begin position="139"/>
        <end position="200"/>
    </location>
</feature>
<dbReference type="OrthoDB" id="5069016at2759"/>